<feature type="compositionally biased region" description="Low complexity" evidence="1">
    <location>
        <begin position="84"/>
        <end position="96"/>
    </location>
</feature>
<evidence type="ECO:0000313" key="3">
    <source>
        <dbReference type="Proteomes" id="UP000198703"/>
    </source>
</evidence>
<gene>
    <name evidence="2" type="ORF">SAMN05444370_10429</name>
</gene>
<accession>A0A1H4A332</accession>
<organism evidence="2 3">
    <name type="scientific">Rubrimonas cliftonensis</name>
    <dbReference type="NCBI Taxonomy" id="89524"/>
    <lineage>
        <taxon>Bacteria</taxon>
        <taxon>Pseudomonadati</taxon>
        <taxon>Pseudomonadota</taxon>
        <taxon>Alphaproteobacteria</taxon>
        <taxon>Rhodobacterales</taxon>
        <taxon>Paracoccaceae</taxon>
        <taxon>Rubrimonas</taxon>
    </lineage>
</organism>
<feature type="region of interest" description="Disordered" evidence="1">
    <location>
        <begin position="84"/>
        <end position="117"/>
    </location>
</feature>
<dbReference type="RefSeq" id="WP_093251757.1">
    <property type="nucleotide sequence ID" value="NZ_FNQM01000004.1"/>
</dbReference>
<sequence>MSEWIYACAPAPRRPKRQRGHKTPCDALAAAMEAAITERAALGWEYVRTDLVPMESRASLFGGLVETHQGVMVFRKRAAAAPAARLPAAPAAPGPRESGPLDPVAPEIPRLGAARAE</sequence>
<protein>
    <recommendedName>
        <fullName evidence="4">DUF4177 domain-containing protein</fullName>
    </recommendedName>
</protein>
<name>A0A1H4A332_9RHOB</name>
<evidence type="ECO:0000256" key="1">
    <source>
        <dbReference type="SAM" id="MobiDB-lite"/>
    </source>
</evidence>
<evidence type="ECO:0008006" key="4">
    <source>
        <dbReference type="Google" id="ProtNLM"/>
    </source>
</evidence>
<dbReference type="STRING" id="89524.SAMN05444370_10429"/>
<evidence type="ECO:0000313" key="2">
    <source>
        <dbReference type="EMBL" id="SEA29932.1"/>
    </source>
</evidence>
<dbReference type="OrthoDB" id="7658888at2"/>
<dbReference type="EMBL" id="FNQM01000004">
    <property type="protein sequence ID" value="SEA29932.1"/>
    <property type="molecule type" value="Genomic_DNA"/>
</dbReference>
<reference evidence="2 3" key="1">
    <citation type="submission" date="2016-10" db="EMBL/GenBank/DDBJ databases">
        <authorList>
            <person name="de Groot N.N."/>
        </authorList>
    </citation>
    <scope>NUCLEOTIDE SEQUENCE [LARGE SCALE GENOMIC DNA]</scope>
    <source>
        <strain evidence="2 3">DSM 15345</strain>
    </source>
</reference>
<dbReference type="Proteomes" id="UP000198703">
    <property type="component" value="Unassembled WGS sequence"/>
</dbReference>
<proteinExistence type="predicted"/>
<dbReference type="AlphaFoldDB" id="A0A1H4A332"/>
<keyword evidence="3" id="KW-1185">Reference proteome</keyword>